<dbReference type="EMBL" id="CACVKT020002232">
    <property type="protein sequence ID" value="CAC5376844.1"/>
    <property type="molecule type" value="Genomic_DNA"/>
</dbReference>
<keyword evidence="2" id="KW-0732">Signal</keyword>
<evidence type="ECO:0000313" key="3">
    <source>
        <dbReference type="EMBL" id="CAC5376844.1"/>
    </source>
</evidence>
<evidence type="ECO:0000256" key="1">
    <source>
        <dbReference type="SAM" id="Phobius"/>
    </source>
</evidence>
<name>A0A6J8B0G4_MYTCO</name>
<sequence length="213" mass="24589">MSTVTNKILKFCLLYQCVFILHDWDGWVLYSVGLGDTSHDVNCNQETPDLKCQVCLSVLYQCVFILHDWDGVGVIQCRTGDTSHDVNCNQETPDINVRYVYCISMYSYYMTGMEWVLYSAGLGDTSHDVYCNQRYPDIKVRYVYCISMYSYYMTGMEWVLYSVGLGIHVMMSTVTKRHQILMSGMSIVSVFIFILHDWDGVGVIQCRTRGYMS</sequence>
<gene>
    <name evidence="3" type="ORF">MCOR_13342</name>
</gene>
<evidence type="ECO:0000313" key="4">
    <source>
        <dbReference type="Proteomes" id="UP000507470"/>
    </source>
</evidence>
<keyword evidence="1" id="KW-1133">Transmembrane helix</keyword>
<protein>
    <submittedName>
        <fullName evidence="3">Uncharacterized protein</fullName>
    </submittedName>
</protein>
<proteinExistence type="predicted"/>
<keyword evidence="1" id="KW-0472">Membrane</keyword>
<feature type="transmembrane region" description="Helical" evidence="1">
    <location>
        <begin position="180"/>
        <end position="198"/>
    </location>
</feature>
<reference evidence="3 4" key="1">
    <citation type="submission" date="2020-06" db="EMBL/GenBank/DDBJ databases">
        <authorList>
            <person name="Li R."/>
            <person name="Bekaert M."/>
        </authorList>
    </citation>
    <scope>NUCLEOTIDE SEQUENCE [LARGE SCALE GENOMIC DNA]</scope>
    <source>
        <strain evidence="4">wild</strain>
    </source>
</reference>
<dbReference type="Proteomes" id="UP000507470">
    <property type="component" value="Unassembled WGS sequence"/>
</dbReference>
<accession>A0A6J8B0G4</accession>
<feature type="signal peptide" evidence="2">
    <location>
        <begin position="1"/>
        <end position="20"/>
    </location>
</feature>
<dbReference type="AlphaFoldDB" id="A0A6J8B0G4"/>
<feature type="transmembrane region" description="Helical" evidence="1">
    <location>
        <begin position="149"/>
        <end position="168"/>
    </location>
</feature>
<organism evidence="3 4">
    <name type="scientific">Mytilus coruscus</name>
    <name type="common">Sea mussel</name>
    <dbReference type="NCBI Taxonomy" id="42192"/>
    <lineage>
        <taxon>Eukaryota</taxon>
        <taxon>Metazoa</taxon>
        <taxon>Spiralia</taxon>
        <taxon>Lophotrochozoa</taxon>
        <taxon>Mollusca</taxon>
        <taxon>Bivalvia</taxon>
        <taxon>Autobranchia</taxon>
        <taxon>Pteriomorphia</taxon>
        <taxon>Mytilida</taxon>
        <taxon>Mytiloidea</taxon>
        <taxon>Mytilidae</taxon>
        <taxon>Mytilinae</taxon>
        <taxon>Mytilus</taxon>
    </lineage>
</organism>
<evidence type="ECO:0000256" key="2">
    <source>
        <dbReference type="SAM" id="SignalP"/>
    </source>
</evidence>
<keyword evidence="1" id="KW-0812">Transmembrane</keyword>
<feature type="chain" id="PRO_5027063698" evidence="2">
    <location>
        <begin position="21"/>
        <end position="213"/>
    </location>
</feature>
<keyword evidence="4" id="KW-1185">Reference proteome</keyword>